<accession>A0AC60PTR1</accession>
<protein>
    <submittedName>
        <fullName evidence="1">Uncharacterized protein</fullName>
    </submittedName>
</protein>
<proteinExistence type="predicted"/>
<reference evidence="1 2" key="1">
    <citation type="journal article" date="2020" name="Cell">
        <title>Large-Scale Comparative Analyses of Tick Genomes Elucidate Their Genetic Diversity and Vector Capacities.</title>
        <authorList>
            <consortium name="Tick Genome and Microbiome Consortium (TIGMIC)"/>
            <person name="Jia N."/>
            <person name="Wang J."/>
            <person name="Shi W."/>
            <person name="Du L."/>
            <person name="Sun Y."/>
            <person name="Zhan W."/>
            <person name="Jiang J.F."/>
            <person name="Wang Q."/>
            <person name="Zhang B."/>
            <person name="Ji P."/>
            <person name="Bell-Sakyi L."/>
            <person name="Cui X.M."/>
            <person name="Yuan T.T."/>
            <person name="Jiang B.G."/>
            <person name="Yang W.F."/>
            <person name="Lam T.T."/>
            <person name="Chang Q.C."/>
            <person name="Ding S.J."/>
            <person name="Wang X.J."/>
            <person name="Zhu J.G."/>
            <person name="Ruan X.D."/>
            <person name="Zhao L."/>
            <person name="Wei J.T."/>
            <person name="Ye R.Z."/>
            <person name="Que T.C."/>
            <person name="Du C.H."/>
            <person name="Zhou Y.H."/>
            <person name="Cheng J.X."/>
            <person name="Dai P.F."/>
            <person name="Guo W.B."/>
            <person name="Han X.H."/>
            <person name="Huang E.J."/>
            <person name="Li L.F."/>
            <person name="Wei W."/>
            <person name="Gao Y.C."/>
            <person name="Liu J.Z."/>
            <person name="Shao H.Z."/>
            <person name="Wang X."/>
            <person name="Wang C.C."/>
            <person name="Yang T.C."/>
            <person name="Huo Q.B."/>
            <person name="Li W."/>
            <person name="Chen H.Y."/>
            <person name="Chen S.E."/>
            <person name="Zhou L.G."/>
            <person name="Ni X.B."/>
            <person name="Tian J.H."/>
            <person name="Sheng Y."/>
            <person name="Liu T."/>
            <person name="Pan Y.S."/>
            <person name="Xia L.Y."/>
            <person name="Li J."/>
            <person name="Zhao F."/>
            <person name="Cao W.C."/>
        </authorList>
    </citation>
    <scope>NUCLEOTIDE SEQUENCE [LARGE SCALE GENOMIC DNA]</scope>
    <source>
        <strain evidence="1">Iper-2018</strain>
    </source>
</reference>
<comment type="caution">
    <text evidence="1">The sequence shown here is derived from an EMBL/GenBank/DDBJ whole genome shotgun (WGS) entry which is preliminary data.</text>
</comment>
<organism evidence="1 2">
    <name type="scientific">Ixodes persulcatus</name>
    <name type="common">Taiga tick</name>
    <dbReference type="NCBI Taxonomy" id="34615"/>
    <lineage>
        <taxon>Eukaryota</taxon>
        <taxon>Metazoa</taxon>
        <taxon>Ecdysozoa</taxon>
        <taxon>Arthropoda</taxon>
        <taxon>Chelicerata</taxon>
        <taxon>Arachnida</taxon>
        <taxon>Acari</taxon>
        <taxon>Parasitiformes</taxon>
        <taxon>Ixodida</taxon>
        <taxon>Ixodoidea</taxon>
        <taxon>Ixodidae</taxon>
        <taxon>Ixodinae</taxon>
        <taxon>Ixodes</taxon>
    </lineage>
</organism>
<sequence>MYALFRAHEQRTGAGPNPHVVTPIFQAVLDVIGQDSPNLGGLDDVIVGDTETTRLKSASTWFCTVLALLKFCCHRTNGLQGRKVASPETLALGQTSLSLLQASDQVAGAGRLRVVSSGEVRNYKSVKQTTLSLTKLPPRGHWMPLKQ</sequence>
<keyword evidence="2" id="KW-1185">Reference proteome</keyword>
<evidence type="ECO:0000313" key="1">
    <source>
        <dbReference type="EMBL" id="KAG0423958.1"/>
    </source>
</evidence>
<evidence type="ECO:0000313" key="2">
    <source>
        <dbReference type="Proteomes" id="UP000805193"/>
    </source>
</evidence>
<name>A0AC60PTR1_IXOPE</name>
<gene>
    <name evidence="1" type="ORF">HPB47_000319</name>
</gene>
<dbReference type="Proteomes" id="UP000805193">
    <property type="component" value="Unassembled WGS sequence"/>
</dbReference>
<dbReference type="EMBL" id="JABSTQ010010036">
    <property type="protein sequence ID" value="KAG0423958.1"/>
    <property type="molecule type" value="Genomic_DNA"/>
</dbReference>